<evidence type="ECO:0000313" key="9">
    <source>
        <dbReference type="Proteomes" id="UP000010866"/>
    </source>
</evidence>
<evidence type="ECO:0000256" key="6">
    <source>
        <dbReference type="ARBA" id="ARBA00048551"/>
    </source>
</evidence>
<comment type="catalytic activity">
    <reaction evidence="6">
        <text>3-sulfopyruvate + H(+) = sulfoacetaldehyde + CO2</text>
        <dbReference type="Rhea" id="RHEA:20948"/>
        <dbReference type="ChEBI" id="CHEBI:15378"/>
        <dbReference type="ChEBI" id="CHEBI:16526"/>
        <dbReference type="ChEBI" id="CHEBI:57940"/>
        <dbReference type="ChEBI" id="CHEBI:58246"/>
        <dbReference type="EC" id="4.1.1.79"/>
    </reaction>
</comment>
<dbReference type="EC" id="4.1.1.79" evidence="5"/>
<protein>
    <recommendedName>
        <fullName evidence="5">sulfopyruvate decarboxylase</fullName>
        <ecNumber evidence="5">4.1.1.79</ecNumber>
    </recommendedName>
</protein>
<evidence type="ECO:0000256" key="4">
    <source>
        <dbReference type="ARBA" id="ARBA00023239"/>
    </source>
</evidence>
<keyword evidence="8" id="KW-0670">Pyruvate</keyword>
<proteinExistence type="predicted"/>
<dbReference type="Proteomes" id="UP000010866">
    <property type="component" value="Chromosome"/>
</dbReference>
<keyword evidence="3" id="KW-0786">Thiamine pyrophosphate</keyword>
<dbReference type="InterPro" id="IPR051818">
    <property type="entry name" value="TPP_dependent_decarboxylase"/>
</dbReference>
<keyword evidence="2" id="KW-0210">Decarboxylase</keyword>
<dbReference type="InterPro" id="IPR029061">
    <property type="entry name" value="THDP-binding"/>
</dbReference>
<dbReference type="KEGG" id="mhz:Metho_1757"/>
<dbReference type="STRING" id="867904.Metho_1757"/>
<dbReference type="InterPro" id="IPR022494">
    <property type="entry name" value="Sulfopyruvate_deCO2ase_bsu"/>
</dbReference>
<name>L0L0N5_METHD</name>
<sequence>MIRLDAIKVIADKAKKDGALLISNIGIPSKELYYLCDTQRNFYMLGSMGLASSIGLGLSLAQPQRRVITIEGDGSMLMNLGSLATIASQHPENYLLTIIDNGTYGSTGDEPTATSMYTDLAAVAKGVGIKEVYDADDPESLIRLLEEVKSGVIVVKVQPGNAQVPVIDICPEVILERFMDEMSDYTGF</sequence>
<dbReference type="Gene3D" id="3.40.50.970">
    <property type="match status" value="1"/>
</dbReference>
<reference evidence="9" key="1">
    <citation type="submission" date="2012-02" db="EMBL/GenBank/DDBJ databases">
        <title>Complete sequence of chromosome of Methanomethylovorans hollandica DSM 15978.</title>
        <authorList>
            <person name="Lucas S."/>
            <person name="Copeland A."/>
            <person name="Lapidus A."/>
            <person name="Glavina del Rio T."/>
            <person name="Dalin E."/>
            <person name="Tice H."/>
            <person name="Bruce D."/>
            <person name="Goodwin L."/>
            <person name="Pitluck S."/>
            <person name="Peters L."/>
            <person name="Mikhailova N."/>
            <person name="Held B."/>
            <person name="Kyrpides N."/>
            <person name="Mavromatis K."/>
            <person name="Ivanova N."/>
            <person name="Brettin T."/>
            <person name="Detter J.C."/>
            <person name="Han C."/>
            <person name="Larimer F."/>
            <person name="Land M."/>
            <person name="Hauser L."/>
            <person name="Markowitz V."/>
            <person name="Cheng J.-F."/>
            <person name="Hugenholtz P."/>
            <person name="Woyke T."/>
            <person name="Wu D."/>
            <person name="Spring S."/>
            <person name="Schroeder M."/>
            <person name="Brambilla E."/>
            <person name="Klenk H.-P."/>
            <person name="Eisen J.A."/>
        </authorList>
    </citation>
    <scope>NUCLEOTIDE SEQUENCE [LARGE SCALE GENOMIC DNA]</scope>
    <source>
        <strain evidence="9">DSM 15978 / NBRC 107637 / DMS1</strain>
    </source>
</reference>
<dbReference type="GO" id="GO:0030976">
    <property type="term" value="F:thiamine pyrophosphate binding"/>
    <property type="evidence" value="ECO:0007669"/>
    <property type="project" value="InterPro"/>
</dbReference>
<feature type="domain" description="Thiamine pyrophosphate enzyme TPP-binding" evidence="7">
    <location>
        <begin position="37"/>
        <end position="155"/>
    </location>
</feature>
<dbReference type="SUPFAM" id="SSF52518">
    <property type="entry name" value="Thiamin diphosphate-binding fold (THDP-binding)"/>
    <property type="match status" value="1"/>
</dbReference>
<dbReference type="EMBL" id="CP003362">
    <property type="protein sequence ID" value="AGB49943.1"/>
    <property type="molecule type" value="Genomic_DNA"/>
</dbReference>
<dbReference type="GO" id="GO:0019295">
    <property type="term" value="P:coenzyme M biosynthetic process"/>
    <property type="evidence" value="ECO:0007669"/>
    <property type="project" value="UniProtKB-KW"/>
</dbReference>
<evidence type="ECO:0000256" key="3">
    <source>
        <dbReference type="ARBA" id="ARBA00023052"/>
    </source>
</evidence>
<dbReference type="PANTHER" id="PTHR42818">
    <property type="entry name" value="SULFOPYRUVATE DECARBOXYLASE SUBUNIT ALPHA"/>
    <property type="match status" value="1"/>
</dbReference>
<dbReference type="CDD" id="cd03372">
    <property type="entry name" value="TPP_ComE"/>
    <property type="match status" value="1"/>
</dbReference>
<evidence type="ECO:0000259" key="7">
    <source>
        <dbReference type="Pfam" id="PF02775"/>
    </source>
</evidence>
<dbReference type="InterPro" id="IPR011766">
    <property type="entry name" value="TPP_enzyme_TPP-bd"/>
</dbReference>
<dbReference type="InterPro" id="IPR000399">
    <property type="entry name" value="TPP-bd_CS"/>
</dbReference>
<dbReference type="NCBIfam" id="TIGR03846">
    <property type="entry name" value="sulfopy_beta"/>
    <property type="match status" value="1"/>
</dbReference>
<gene>
    <name evidence="8" type="ordered locus">Metho_1757</name>
</gene>
<evidence type="ECO:0000256" key="5">
    <source>
        <dbReference type="ARBA" id="ARBA00038875"/>
    </source>
</evidence>
<dbReference type="HOGENOM" id="CLU_117492_1_0_2"/>
<keyword evidence="1" id="KW-0174">Coenzyme M biosynthesis</keyword>
<keyword evidence="9" id="KW-1185">Reference proteome</keyword>
<dbReference type="OrthoDB" id="77140at2157"/>
<keyword evidence="4" id="KW-0456">Lyase</keyword>
<evidence type="ECO:0000313" key="8">
    <source>
        <dbReference type="EMBL" id="AGB49943.1"/>
    </source>
</evidence>
<evidence type="ECO:0000256" key="1">
    <source>
        <dbReference type="ARBA" id="ARBA00022545"/>
    </source>
</evidence>
<dbReference type="PROSITE" id="PS00187">
    <property type="entry name" value="TPP_ENZYMES"/>
    <property type="match status" value="1"/>
</dbReference>
<dbReference type="AlphaFoldDB" id="L0L0N5"/>
<dbReference type="PANTHER" id="PTHR42818:SF1">
    <property type="entry name" value="SULFOPYRUVATE DECARBOXYLASE"/>
    <property type="match status" value="1"/>
</dbReference>
<accession>L0L0N5</accession>
<organism evidence="8 9">
    <name type="scientific">Methanomethylovorans hollandica (strain DSM 15978 / NBRC 107637 / DMS1)</name>
    <dbReference type="NCBI Taxonomy" id="867904"/>
    <lineage>
        <taxon>Archaea</taxon>
        <taxon>Methanobacteriati</taxon>
        <taxon>Methanobacteriota</taxon>
        <taxon>Stenosarchaea group</taxon>
        <taxon>Methanomicrobia</taxon>
        <taxon>Methanosarcinales</taxon>
        <taxon>Methanosarcinaceae</taxon>
        <taxon>Methanomethylovorans</taxon>
    </lineage>
</organism>
<dbReference type="Pfam" id="PF02775">
    <property type="entry name" value="TPP_enzyme_C"/>
    <property type="match status" value="1"/>
</dbReference>
<evidence type="ECO:0000256" key="2">
    <source>
        <dbReference type="ARBA" id="ARBA00022793"/>
    </source>
</evidence>
<dbReference type="GO" id="GO:0050545">
    <property type="term" value="F:sulfopyruvate decarboxylase activity"/>
    <property type="evidence" value="ECO:0007669"/>
    <property type="project" value="UniProtKB-EC"/>
</dbReference>
<dbReference type="GO" id="GO:0000287">
    <property type="term" value="F:magnesium ion binding"/>
    <property type="evidence" value="ECO:0007669"/>
    <property type="project" value="InterPro"/>
</dbReference>